<dbReference type="Proteomes" id="UP000217785">
    <property type="component" value="Unassembled WGS sequence"/>
</dbReference>
<evidence type="ECO:0000259" key="14">
    <source>
        <dbReference type="PROSITE" id="PS50885"/>
    </source>
</evidence>
<dbReference type="PANTHER" id="PTHR45453:SF1">
    <property type="entry name" value="PHOSPHATE REGULON SENSOR PROTEIN PHOR"/>
    <property type="match status" value="1"/>
</dbReference>
<dbReference type="SMART" id="SM00388">
    <property type="entry name" value="HisKA"/>
    <property type="match status" value="1"/>
</dbReference>
<evidence type="ECO:0000256" key="7">
    <source>
        <dbReference type="ARBA" id="ARBA00022741"/>
    </source>
</evidence>
<evidence type="ECO:0000256" key="3">
    <source>
        <dbReference type="ARBA" id="ARBA00012438"/>
    </source>
</evidence>
<evidence type="ECO:0000256" key="1">
    <source>
        <dbReference type="ARBA" id="ARBA00000085"/>
    </source>
</evidence>
<evidence type="ECO:0000313" key="15">
    <source>
        <dbReference type="EMBL" id="GAX91636.1"/>
    </source>
</evidence>
<dbReference type="GO" id="GO:0004721">
    <property type="term" value="F:phosphoprotein phosphatase activity"/>
    <property type="evidence" value="ECO:0007669"/>
    <property type="project" value="TreeGrafter"/>
</dbReference>
<keyword evidence="10" id="KW-0902">Two-component regulatory system</keyword>
<dbReference type="InterPro" id="IPR050351">
    <property type="entry name" value="BphY/WalK/GraS-like"/>
</dbReference>
<keyword evidence="6" id="KW-0808">Transferase</keyword>
<dbReference type="PANTHER" id="PTHR45453">
    <property type="entry name" value="PHOSPHATE REGULON SENSOR PROTEIN PHOR"/>
    <property type="match status" value="1"/>
</dbReference>
<dbReference type="Gene3D" id="1.10.287.130">
    <property type="match status" value="1"/>
</dbReference>
<dbReference type="InterPro" id="IPR003660">
    <property type="entry name" value="HAMP_dom"/>
</dbReference>
<evidence type="ECO:0000259" key="13">
    <source>
        <dbReference type="PROSITE" id="PS50109"/>
    </source>
</evidence>
<dbReference type="EC" id="2.7.13.3" evidence="3"/>
<keyword evidence="7" id="KW-0547">Nucleotide-binding</keyword>
<sequence length="456" mass="50928">MNKGIRRKLLLSFMGVALISLLTINLLMNTAMSILFSDYLENQQTADAQILKTELVASYTFHTGWTEESLMVISHFAMTRNLQFRLFGLNSELIWDSGKMVGDQNRGSRTGSKVPLLKNGVKVGELETIAGTSQYYEHEQQFLALFNNLLWGSLFFVLVGVYFFSRYISNGISAPLLSIKDAAIRIQKGNLKHRVSIEGNDEEIVEVGTALNHLAESLQEQENLRKHLTADIAHELRTPLAIVQSHIEAIQDGVWEPTPDKLKLCHEQIMRLVHLVSDLEKLADAENPMLKLKPEAVEISHVIHEAAMSVEKLWAHKNIRLDLTGVKPVILVGDPKRLLQVFVNLLNNAFKFTPEPGTIRVAVSEETDWVLTEISDTGIGISSDELPFIFERFYRGEKSRNRKTGGAGLGLAIVKAIVEAHGGQVSVKSEMQKGSTFTVRLPKSLKQSASYVLQKS</sequence>
<evidence type="ECO:0000256" key="4">
    <source>
        <dbReference type="ARBA" id="ARBA00022475"/>
    </source>
</evidence>
<evidence type="ECO:0000256" key="11">
    <source>
        <dbReference type="ARBA" id="ARBA00023136"/>
    </source>
</evidence>
<dbReference type="GO" id="GO:0005886">
    <property type="term" value="C:plasma membrane"/>
    <property type="evidence" value="ECO:0007669"/>
    <property type="project" value="UniProtKB-SubCell"/>
</dbReference>
<evidence type="ECO:0000256" key="12">
    <source>
        <dbReference type="SAM" id="Phobius"/>
    </source>
</evidence>
<dbReference type="AlphaFoldDB" id="A0A292YR23"/>
<evidence type="ECO:0000313" key="16">
    <source>
        <dbReference type="Proteomes" id="UP000217785"/>
    </source>
</evidence>
<dbReference type="Pfam" id="PF00512">
    <property type="entry name" value="HisKA"/>
    <property type="match status" value="1"/>
</dbReference>
<keyword evidence="4" id="KW-1003">Cell membrane</keyword>
<dbReference type="PROSITE" id="PS50885">
    <property type="entry name" value="HAMP"/>
    <property type="match status" value="1"/>
</dbReference>
<evidence type="ECO:0000256" key="8">
    <source>
        <dbReference type="ARBA" id="ARBA00022777"/>
    </source>
</evidence>
<reference evidence="16" key="1">
    <citation type="submission" date="2017-07" db="EMBL/GenBank/DDBJ databases">
        <title>Draft genome sequence of Effusibacillus lacus strain skLN1.</title>
        <authorList>
            <person name="Watanabe M."/>
            <person name="Kojima H."/>
            <person name="Fukui M."/>
        </authorList>
    </citation>
    <scope>NUCLEOTIDE SEQUENCE [LARGE SCALE GENOMIC DNA]</scope>
    <source>
        <strain evidence="16">skLN1</strain>
    </source>
</reference>
<keyword evidence="9" id="KW-0067">ATP-binding</keyword>
<evidence type="ECO:0000256" key="6">
    <source>
        <dbReference type="ARBA" id="ARBA00022679"/>
    </source>
</evidence>
<dbReference type="InterPro" id="IPR003594">
    <property type="entry name" value="HATPase_dom"/>
</dbReference>
<proteinExistence type="predicted"/>
<dbReference type="SMART" id="SM00304">
    <property type="entry name" value="HAMP"/>
    <property type="match status" value="1"/>
</dbReference>
<comment type="caution">
    <text evidence="15">The sequence shown here is derived from an EMBL/GenBank/DDBJ whole genome shotgun (WGS) entry which is preliminary data.</text>
</comment>
<feature type="transmembrane region" description="Helical" evidence="12">
    <location>
        <begin position="9"/>
        <end position="28"/>
    </location>
</feature>
<feature type="domain" description="Histidine kinase" evidence="13">
    <location>
        <begin position="231"/>
        <end position="445"/>
    </location>
</feature>
<dbReference type="Pfam" id="PF00672">
    <property type="entry name" value="HAMP"/>
    <property type="match status" value="1"/>
</dbReference>
<dbReference type="CDD" id="cd06225">
    <property type="entry name" value="HAMP"/>
    <property type="match status" value="1"/>
</dbReference>
<keyword evidence="12" id="KW-0812">Transmembrane</keyword>
<dbReference type="SMART" id="SM00387">
    <property type="entry name" value="HATPase_c"/>
    <property type="match status" value="1"/>
</dbReference>
<dbReference type="InterPro" id="IPR004358">
    <property type="entry name" value="Sig_transdc_His_kin-like_C"/>
</dbReference>
<dbReference type="InterPro" id="IPR036890">
    <property type="entry name" value="HATPase_C_sf"/>
</dbReference>
<dbReference type="PRINTS" id="PR00344">
    <property type="entry name" value="BCTRLSENSOR"/>
</dbReference>
<organism evidence="15 16">
    <name type="scientific">Effusibacillus lacus</name>
    <dbReference type="NCBI Taxonomy" id="1348429"/>
    <lineage>
        <taxon>Bacteria</taxon>
        <taxon>Bacillati</taxon>
        <taxon>Bacillota</taxon>
        <taxon>Bacilli</taxon>
        <taxon>Bacillales</taxon>
        <taxon>Alicyclobacillaceae</taxon>
        <taxon>Effusibacillus</taxon>
    </lineage>
</organism>
<dbReference type="CDD" id="cd00082">
    <property type="entry name" value="HisKA"/>
    <property type="match status" value="1"/>
</dbReference>
<dbReference type="OrthoDB" id="9813151at2"/>
<dbReference type="InterPro" id="IPR005467">
    <property type="entry name" value="His_kinase_dom"/>
</dbReference>
<evidence type="ECO:0000256" key="9">
    <source>
        <dbReference type="ARBA" id="ARBA00022840"/>
    </source>
</evidence>
<dbReference type="CDD" id="cd16922">
    <property type="entry name" value="HATPase_EvgS-ArcB-TorS-like"/>
    <property type="match status" value="1"/>
</dbReference>
<accession>A0A292YR23</accession>
<dbReference type="GO" id="GO:0005524">
    <property type="term" value="F:ATP binding"/>
    <property type="evidence" value="ECO:0007669"/>
    <property type="project" value="UniProtKB-KW"/>
</dbReference>
<name>A0A292YR23_9BACL</name>
<dbReference type="SUPFAM" id="SSF158472">
    <property type="entry name" value="HAMP domain-like"/>
    <property type="match status" value="1"/>
</dbReference>
<dbReference type="EMBL" id="BDUF01000106">
    <property type="protein sequence ID" value="GAX91636.1"/>
    <property type="molecule type" value="Genomic_DNA"/>
</dbReference>
<dbReference type="InterPro" id="IPR036097">
    <property type="entry name" value="HisK_dim/P_sf"/>
</dbReference>
<feature type="transmembrane region" description="Helical" evidence="12">
    <location>
        <begin position="142"/>
        <end position="164"/>
    </location>
</feature>
<dbReference type="SUPFAM" id="SSF47384">
    <property type="entry name" value="Homodimeric domain of signal transducing histidine kinase"/>
    <property type="match status" value="1"/>
</dbReference>
<keyword evidence="5" id="KW-0597">Phosphoprotein</keyword>
<gene>
    <name evidence="15" type="ORF">EFBL_3326</name>
</gene>
<dbReference type="FunFam" id="3.30.565.10:FF:000006">
    <property type="entry name" value="Sensor histidine kinase WalK"/>
    <property type="match status" value="1"/>
</dbReference>
<protein>
    <recommendedName>
        <fullName evidence="3">histidine kinase</fullName>
        <ecNumber evidence="3">2.7.13.3</ecNumber>
    </recommendedName>
</protein>
<keyword evidence="8 15" id="KW-0418">Kinase</keyword>
<dbReference type="PROSITE" id="PS50109">
    <property type="entry name" value="HIS_KIN"/>
    <property type="match status" value="1"/>
</dbReference>
<dbReference type="GO" id="GO:0016036">
    <property type="term" value="P:cellular response to phosphate starvation"/>
    <property type="evidence" value="ECO:0007669"/>
    <property type="project" value="TreeGrafter"/>
</dbReference>
<evidence type="ECO:0000256" key="10">
    <source>
        <dbReference type="ARBA" id="ARBA00023012"/>
    </source>
</evidence>
<keyword evidence="12" id="KW-1133">Transmembrane helix</keyword>
<dbReference type="Gene3D" id="6.10.340.10">
    <property type="match status" value="1"/>
</dbReference>
<feature type="domain" description="HAMP" evidence="14">
    <location>
        <begin position="170"/>
        <end position="223"/>
    </location>
</feature>
<keyword evidence="16" id="KW-1185">Reference proteome</keyword>
<comment type="catalytic activity">
    <reaction evidence="1">
        <text>ATP + protein L-histidine = ADP + protein N-phospho-L-histidine.</text>
        <dbReference type="EC" id="2.7.13.3"/>
    </reaction>
</comment>
<evidence type="ECO:0000256" key="5">
    <source>
        <dbReference type="ARBA" id="ARBA00022553"/>
    </source>
</evidence>
<keyword evidence="11 12" id="KW-0472">Membrane</keyword>
<comment type="subcellular location">
    <subcellularLocation>
        <location evidence="2">Cell membrane</location>
        <topology evidence="2">Multi-pass membrane protein</topology>
    </subcellularLocation>
</comment>
<dbReference type="SUPFAM" id="SSF55874">
    <property type="entry name" value="ATPase domain of HSP90 chaperone/DNA topoisomerase II/histidine kinase"/>
    <property type="match status" value="1"/>
</dbReference>
<dbReference type="Pfam" id="PF02518">
    <property type="entry name" value="HATPase_c"/>
    <property type="match status" value="1"/>
</dbReference>
<dbReference type="InterPro" id="IPR003661">
    <property type="entry name" value="HisK_dim/P_dom"/>
</dbReference>
<evidence type="ECO:0000256" key="2">
    <source>
        <dbReference type="ARBA" id="ARBA00004651"/>
    </source>
</evidence>
<dbReference type="GO" id="GO:0000155">
    <property type="term" value="F:phosphorelay sensor kinase activity"/>
    <property type="evidence" value="ECO:0007669"/>
    <property type="project" value="InterPro"/>
</dbReference>
<dbReference type="Gene3D" id="3.30.565.10">
    <property type="entry name" value="Histidine kinase-like ATPase, C-terminal domain"/>
    <property type="match status" value="1"/>
</dbReference>